<dbReference type="EMBL" id="BK015314">
    <property type="protein sequence ID" value="DAE00889.1"/>
    <property type="molecule type" value="Genomic_DNA"/>
</dbReference>
<accession>A0A8S5P383</accession>
<reference evidence="1" key="1">
    <citation type="journal article" date="2021" name="Proc. Natl. Acad. Sci. U.S.A.">
        <title>A Catalog of Tens of Thousands of Viruses from Human Metagenomes Reveals Hidden Associations with Chronic Diseases.</title>
        <authorList>
            <person name="Tisza M.J."/>
            <person name="Buck C.B."/>
        </authorList>
    </citation>
    <scope>NUCLEOTIDE SEQUENCE</scope>
    <source>
        <strain evidence="1">CtoIO8</strain>
    </source>
</reference>
<sequence>MDRNEGDNMPIPIYQFIKDVEKRRIKGLEVLVDLDTLKTFYPAGMRLKNRPKKAMLVEDPRSRFNGEFWEVYPIATTPTQVYIVCPFCKTVHAHGNAAGNYEGYREPHCYGLHGDGYYFIKNASEH</sequence>
<name>A0A8S5P383_9CAUD</name>
<organism evidence="1">
    <name type="scientific">Myoviridae sp. ctoIO8</name>
    <dbReference type="NCBI Taxonomy" id="2825173"/>
    <lineage>
        <taxon>Viruses</taxon>
        <taxon>Duplodnaviria</taxon>
        <taxon>Heunggongvirae</taxon>
        <taxon>Uroviricota</taxon>
        <taxon>Caudoviricetes</taxon>
    </lineage>
</organism>
<protein>
    <submittedName>
        <fullName evidence="1">Uncharacterized protein</fullName>
    </submittedName>
</protein>
<evidence type="ECO:0000313" key="1">
    <source>
        <dbReference type="EMBL" id="DAE00889.1"/>
    </source>
</evidence>
<proteinExistence type="predicted"/>